<sequence length="55" mass="5917">MAHLDSSMVITITIGLVLMIAVNNRPFAITLAALAVGLTIMLTIKKILKQNQSHS</sequence>
<dbReference type="RefSeq" id="WP_165758570.1">
    <property type="nucleotide sequence ID" value="NZ_BAAAXO010000015.1"/>
</dbReference>
<evidence type="ECO:0000313" key="2">
    <source>
        <dbReference type="EMBL" id="GAW71888.1"/>
    </source>
</evidence>
<reference evidence="2 4" key="1">
    <citation type="journal article" date="2017" name="Biosci Microbiota Food Health">
        <title>Genomic characterization reconfirms the taxonomic status of Lactobacillus parakefiri.</title>
        <authorList>
            <person name="Tanizawa Y."/>
            <person name="Kobayashi H."/>
            <person name="Kaminuma E."/>
            <person name="Sakamoto M."/>
            <person name="Ohkuma M."/>
            <person name="Nakamura Y."/>
            <person name="Arita M."/>
            <person name="Tohno M."/>
        </authorList>
    </citation>
    <scope>NUCLEOTIDE SEQUENCE [LARGE SCALE GENOMIC DNA]</scope>
    <source>
        <strain evidence="2 4">JCM 8573</strain>
    </source>
</reference>
<keyword evidence="1" id="KW-1133">Transmembrane helix</keyword>
<organism evidence="2 4">
    <name type="scientific">Lentilactobacillus parakefiri</name>
    <dbReference type="NCBI Taxonomy" id="152332"/>
    <lineage>
        <taxon>Bacteria</taxon>
        <taxon>Bacillati</taxon>
        <taxon>Bacillota</taxon>
        <taxon>Bacilli</taxon>
        <taxon>Lactobacillales</taxon>
        <taxon>Lactobacillaceae</taxon>
        <taxon>Lentilactobacillus</taxon>
    </lineage>
</organism>
<keyword evidence="5" id="KW-1185">Reference proteome</keyword>
<dbReference type="AlphaFoldDB" id="A0A224V4J6"/>
<evidence type="ECO:0000313" key="4">
    <source>
        <dbReference type="Proteomes" id="UP000214739"/>
    </source>
</evidence>
<dbReference type="Proteomes" id="UP000214739">
    <property type="component" value="Unassembled WGS sequence"/>
</dbReference>
<gene>
    <name evidence="3" type="ORF">C5L28_002645</name>
    <name evidence="2" type="ORF">LPKJCM_00991</name>
</gene>
<feature type="transmembrane region" description="Helical" evidence="1">
    <location>
        <begin position="28"/>
        <end position="48"/>
    </location>
</feature>
<reference evidence="3 5" key="2">
    <citation type="journal article" date="2019" name="Appl. Microbiol. Biotechnol.">
        <title>Uncovering carbohydrate metabolism through a genotype-phenotype association study of 56 lactic acid bacteria genomes.</title>
        <authorList>
            <person name="Buron-Moles G."/>
            <person name="Chailyan A."/>
            <person name="Dolejs I."/>
            <person name="Forster J."/>
            <person name="Miks M.H."/>
        </authorList>
    </citation>
    <scope>NUCLEOTIDE SEQUENCE [LARGE SCALE GENOMIC DNA]</scope>
    <source>
        <strain evidence="3 5">DSM 10551</strain>
    </source>
</reference>
<proteinExistence type="predicted"/>
<dbReference type="EMBL" id="PUFL01000016">
    <property type="protein sequence ID" value="TDG94508.1"/>
    <property type="molecule type" value="Genomic_DNA"/>
</dbReference>
<protein>
    <submittedName>
        <fullName evidence="2">Uncharacterized protein</fullName>
    </submittedName>
</protein>
<evidence type="ECO:0000256" key="1">
    <source>
        <dbReference type="SAM" id="Phobius"/>
    </source>
</evidence>
<evidence type="ECO:0000313" key="5">
    <source>
        <dbReference type="Proteomes" id="UP000294668"/>
    </source>
</evidence>
<comment type="caution">
    <text evidence="2">The sequence shown here is derived from an EMBL/GenBank/DDBJ whole genome shotgun (WGS) entry which is preliminary data.</text>
</comment>
<evidence type="ECO:0000313" key="3">
    <source>
        <dbReference type="EMBL" id="TDG94508.1"/>
    </source>
</evidence>
<keyword evidence="1" id="KW-0472">Membrane</keyword>
<dbReference type="EMBL" id="BDGB01000045">
    <property type="protein sequence ID" value="GAW71888.1"/>
    <property type="molecule type" value="Genomic_DNA"/>
</dbReference>
<keyword evidence="1" id="KW-0812">Transmembrane</keyword>
<dbReference type="Proteomes" id="UP000294668">
    <property type="component" value="Unassembled WGS sequence"/>
</dbReference>
<feature type="transmembrane region" description="Helical" evidence="1">
    <location>
        <begin position="7"/>
        <end position="22"/>
    </location>
</feature>
<reference evidence="3" key="3">
    <citation type="submission" date="2019-02" db="EMBL/GenBank/DDBJ databases">
        <authorList>
            <person name="Buron G."/>
            <person name="Chaylann A."/>
            <person name="Dolejs I."/>
            <person name="Forster J."/>
            <person name="Miks M.H."/>
        </authorList>
    </citation>
    <scope>NUCLEOTIDE SEQUENCE</scope>
    <source>
        <strain evidence="3">DSM 10551</strain>
    </source>
</reference>
<accession>A0A224V4J6</accession>
<name>A0A224V4J6_9LACO</name>